<feature type="region of interest" description="Disordered" evidence="1">
    <location>
        <begin position="806"/>
        <end position="845"/>
    </location>
</feature>
<dbReference type="AlphaFoldDB" id="A0AAD1Y261"/>
<name>A0AAD1Y261_EUPCR</name>
<evidence type="ECO:0000313" key="2">
    <source>
        <dbReference type="EMBL" id="CAI2383906.1"/>
    </source>
</evidence>
<feature type="compositionally biased region" description="Basic residues" evidence="1">
    <location>
        <begin position="312"/>
        <end position="324"/>
    </location>
</feature>
<feature type="compositionally biased region" description="Basic residues" evidence="1">
    <location>
        <begin position="350"/>
        <end position="359"/>
    </location>
</feature>
<dbReference type="Proteomes" id="UP001295684">
    <property type="component" value="Unassembled WGS sequence"/>
</dbReference>
<organism evidence="2 3">
    <name type="scientific">Euplotes crassus</name>
    <dbReference type="NCBI Taxonomy" id="5936"/>
    <lineage>
        <taxon>Eukaryota</taxon>
        <taxon>Sar</taxon>
        <taxon>Alveolata</taxon>
        <taxon>Ciliophora</taxon>
        <taxon>Intramacronucleata</taxon>
        <taxon>Spirotrichea</taxon>
        <taxon>Hypotrichia</taxon>
        <taxon>Euplotida</taxon>
        <taxon>Euplotidae</taxon>
        <taxon>Moneuplotes</taxon>
    </lineage>
</organism>
<feature type="region of interest" description="Disordered" evidence="1">
    <location>
        <begin position="865"/>
        <end position="890"/>
    </location>
</feature>
<accession>A0AAD1Y261</accession>
<feature type="region of interest" description="Disordered" evidence="1">
    <location>
        <begin position="312"/>
        <end position="422"/>
    </location>
</feature>
<dbReference type="EMBL" id="CAMPGE010026212">
    <property type="protein sequence ID" value="CAI2383906.1"/>
    <property type="molecule type" value="Genomic_DNA"/>
</dbReference>
<comment type="caution">
    <text evidence="2">The sequence shown here is derived from an EMBL/GenBank/DDBJ whole genome shotgun (WGS) entry which is preliminary data.</text>
</comment>
<sequence>MSILDGKPKSNPNLDWFAFETRIRKVLHDLLEPTAERSIKTKENVEEVKAENKILTRKIEEIEFILHKSHKRSTLFDSVNKRLIDNDSERKILESRLNNEVRSITTEAKGIKQRVNLIGEEVSTINTRIIEHFNRTEELEKRYAEDKKDISLQLQIDDINSQLKVIDEWKGHVDYLLSNYQEDIYRQGTSIEKARKEISECETLIRKDCVKNPSFKKLSEDLDKRLTYCQNSAEDISRNLMSTDNYIEKYLPIKIHKFIVSSLRNVFEDKKDIRKLKDYEAKRDWLLNEVLQNDNGKPGDFKKKVFEDNHHKLGRVKVQTRHKNFGSGSLRKDGKLSSLTSNGTNSIRAKSIKRSMNKSRRGESSMISHQSSQLSGPKDLDEPSKLQNINERVASKAGVGKKDDTSPAYPSTNNYPSIEVKEPYMADKHKRISIEKELPASSKALATIHDEFNSDERNLILKEAKSQEFKEDDSNKHGQNKTQARQNLLNSIEYEDYGGEHNKDPGAEDGELISQNSSSEYGEDIESELDEIDKIYDRKRSMTDLVTMHGLDDEFTKFLSELANDIKELKKKTETIGNNQKNFESNFSKSLQKNFEEITFKVEKDLLEQKEYINSLHQDIEQSIKQSKRDRSDTYLAMQTLKQKIAMVQDHSKKTESYLFRTSSSYMNILESIKSHLYLLKQKDMNEYGAKMHQTQPRPYVASEGDVLNRNRRSHAILQTGEMPINQEAENLDHELHKLDMLLNENNSMLEGNLQNEFEKYEQKALLSSGKKRPKVLSSESMKRLRSAKIRKDAMSPTKCLSKIDTVGPKQKESTTPKLPDFGPFKKSKSKYKISRPPQNFNDRRITMNQSMRWLEQFSPERGKSVIIRPTSNNSRRAESEMSKKAPINQ</sequence>
<keyword evidence="3" id="KW-1185">Reference proteome</keyword>
<proteinExistence type="predicted"/>
<protein>
    <submittedName>
        <fullName evidence="2">Uncharacterized protein</fullName>
    </submittedName>
</protein>
<feature type="compositionally biased region" description="Polar residues" evidence="1">
    <location>
        <begin position="337"/>
        <end position="348"/>
    </location>
</feature>
<feature type="region of interest" description="Disordered" evidence="1">
    <location>
        <begin position="496"/>
        <end position="526"/>
    </location>
</feature>
<feature type="compositionally biased region" description="Low complexity" evidence="1">
    <location>
        <begin position="364"/>
        <end position="375"/>
    </location>
</feature>
<evidence type="ECO:0000313" key="3">
    <source>
        <dbReference type="Proteomes" id="UP001295684"/>
    </source>
</evidence>
<reference evidence="2" key="1">
    <citation type="submission" date="2023-07" db="EMBL/GenBank/DDBJ databases">
        <authorList>
            <consortium name="AG Swart"/>
            <person name="Singh M."/>
            <person name="Singh A."/>
            <person name="Seah K."/>
            <person name="Emmerich C."/>
        </authorList>
    </citation>
    <scope>NUCLEOTIDE SEQUENCE</scope>
    <source>
        <strain evidence="2">DP1</strain>
    </source>
</reference>
<gene>
    <name evidence="2" type="ORF">ECRASSUSDP1_LOCUS25422</name>
</gene>
<evidence type="ECO:0000256" key="1">
    <source>
        <dbReference type="SAM" id="MobiDB-lite"/>
    </source>
</evidence>